<dbReference type="PANTHER" id="PTHR42850">
    <property type="entry name" value="METALLOPHOSPHOESTERASE"/>
    <property type="match status" value="1"/>
</dbReference>
<proteinExistence type="predicted"/>
<dbReference type="InterPro" id="IPR029052">
    <property type="entry name" value="Metallo-depent_PP-like"/>
</dbReference>
<sequence length="220" mass="24283">MSDRLIAIGDIHGCSVALRALIDAIDPAPTDIIVTLGDYVDRGPDSSGVIDELIALGKRTQLVALMGNHEEMMMEVVQGNQSHHNWLRFGGVDTLESYGFDGGLDFLPTEHQEFFGSMGDFFVADDYFFVHAAYDADVPMEQQTTEMLRWHQLTQGVPTRHISGKTAVVGHTANRDGEVFDAGHLLCIDTYCYGGGWLTAVDLKSRTFWQASQDGELRQA</sequence>
<dbReference type="EMBL" id="VRLW01000001">
    <property type="protein sequence ID" value="KAA1261525.1"/>
    <property type="molecule type" value="Genomic_DNA"/>
</dbReference>
<dbReference type="Proteomes" id="UP000322699">
    <property type="component" value="Unassembled WGS sequence"/>
</dbReference>
<organism evidence="2 3">
    <name type="scientific">Rubripirellula obstinata</name>
    <dbReference type="NCBI Taxonomy" id="406547"/>
    <lineage>
        <taxon>Bacteria</taxon>
        <taxon>Pseudomonadati</taxon>
        <taxon>Planctomycetota</taxon>
        <taxon>Planctomycetia</taxon>
        <taxon>Pirellulales</taxon>
        <taxon>Pirellulaceae</taxon>
        <taxon>Rubripirellula</taxon>
    </lineage>
</organism>
<keyword evidence="2" id="KW-0378">Hydrolase</keyword>
<dbReference type="OrthoDB" id="384253at2"/>
<dbReference type="InterPro" id="IPR004843">
    <property type="entry name" value="Calcineurin-like_PHP"/>
</dbReference>
<dbReference type="GO" id="GO:0004722">
    <property type="term" value="F:protein serine/threonine phosphatase activity"/>
    <property type="evidence" value="ECO:0007669"/>
    <property type="project" value="UniProtKB-EC"/>
</dbReference>
<dbReference type="InterPro" id="IPR050126">
    <property type="entry name" value="Ap4A_hydrolase"/>
</dbReference>
<gene>
    <name evidence="2" type="primary">pphA_2</name>
    <name evidence="2" type="ORF">LF1_40750</name>
</gene>
<evidence type="ECO:0000313" key="3">
    <source>
        <dbReference type="Proteomes" id="UP000322699"/>
    </source>
</evidence>
<evidence type="ECO:0000259" key="1">
    <source>
        <dbReference type="Pfam" id="PF00149"/>
    </source>
</evidence>
<protein>
    <submittedName>
        <fullName evidence="2">Serine/threonine-protein phosphatase 1</fullName>
        <ecNumber evidence="2">3.1.3.16</ecNumber>
    </submittedName>
</protein>
<feature type="domain" description="Calcineurin-like phosphoesterase" evidence="1">
    <location>
        <begin position="4"/>
        <end position="159"/>
    </location>
</feature>
<accession>A0A5B1CNK9</accession>
<dbReference type="Pfam" id="PF00149">
    <property type="entry name" value="Metallophos"/>
    <property type="match status" value="1"/>
</dbReference>
<dbReference type="EC" id="3.1.3.16" evidence="2"/>
<dbReference type="GO" id="GO:0005737">
    <property type="term" value="C:cytoplasm"/>
    <property type="evidence" value="ECO:0007669"/>
    <property type="project" value="TreeGrafter"/>
</dbReference>
<reference evidence="2 3" key="1">
    <citation type="submission" date="2019-08" db="EMBL/GenBank/DDBJ databases">
        <title>Deep-cultivation of Planctomycetes and their phenomic and genomic characterization uncovers novel biology.</title>
        <authorList>
            <person name="Wiegand S."/>
            <person name="Jogler M."/>
            <person name="Boedeker C."/>
            <person name="Pinto D."/>
            <person name="Vollmers J."/>
            <person name="Rivas-Marin E."/>
            <person name="Kohn T."/>
            <person name="Peeters S.H."/>
            <person name="Heuer A."/>
            <person name="Rast P."/>
            <person name="Oberbeckmann S."/>
            <person name="Bunk B."/>
            <person name="Jeske O."/>
            <person name="Meyerdierks A."/>
            <person name="Storesund J.E."/>
            <person name="Kallscheuer N."/>
            <person name="Luecker S."/>
            <person name="Lage O.M."/>
            <person name="Pohl T."/>
            <person name="Merkel B.J."/>
            <person name="Hornburger P."/>
            <person name="Mueller R.-W."/>
            <person name="Bruemmer F."/>
            <person name="Labrenz M."/>
            <person name="Spormann A.M."/>
            <person name="Op Den Camp H."/>
            <person name="Overmann J."/>
            <person name="Amann R."/>
            <person name="Jetten M.S.M."/>
            <person name="Mascher T."/>
            <person name="Medema M.H."/>
            <person name="Devos D.P."/>
            <person name="Kaster A.-K."/>
            <person name="Ovreas L."/>
            <person name="Rohde M."/>
            <person name="Galperin M.Y."/>
            <person name="Jogler C."/>
        </authorList>
    </citation>
    <scope>NUCLEOTIDE SEQUENCE [LARGE SCALE GENOMIC DNA]</scope>
    <source>
        <strain evidence="2 3">LF1</strain>
    </source>
</reference>
<dbReference type="GO" id="GO:0110154">
    <property type="term" value="P:RNA decapping"/>
    <property type="evidence" value="ECO:0007669"/>
    <property type="project" value="TreeGrafter"/>
</dbReference>
<dbReference type="GO" id="GO:0008803">
    <property type="term" value="F:bis(5'-nucleosyl)-tetraphosphatase (symmetrical) activity"/>
    <property type="evidence" value="ECO:0007669"/>
    <property type="project" value="TreeGrafter"/>
</dbReference>
<dbReference type="RefSeq" id="WP_068266159.1">
    <property type="nucleotide sequence ID" value="NZ_LWSK01000110.1"/>
</dbReference>
<dbReference type="AlphaFoldDB" id="A0A5B1CNK9"/>
<evidence type="ECO:0000313" key="2">
    <source>
        <dbReference type="EMBL" id="KAA1261525.1"/>
    </source>
</evidence>
<dbReference type="PANTHER" id="PTHR42850:SF4">
    <property type="entry name" value="ZINC-DEPENDENT ENDOPOLYPHOSPHATASE"/>
    <property type="match status" value="1"/>
</dbReference>
<comment type="caution">
    <text evidence="2">The sequence shown here is derived from an EMBL/GenBank/DDBJ whole genome shotgun (WGS) entry which is preliminary data.</text>
</comment>
<dbReference type="SUPFAM" id="SSF56300">
    <property type="entry name" value="Metallo-dependent phosphatases"/>
    <property type="match status" value="1"/>
</dbReference>
<dbReference type="Gene3D" id="3.60.21.10">
    <property type="match status" value="1"/>
</dbReference>
<name>A0A5B1CNK9_9BACT</name>
<dbReference type="CDD" id="cd00144">
    <property type="entry name" value="MPP_PPP_family"/>
    <property type="match status" value="1"/>
</dbReference>
<keyword evidence="3" id="KW-1185">Reference proteome</keyword>